<sequence>MSVSTCRPSHHAPLEDTRGKLGFLENEMDIIALRQRLRYPPNFDAGLNTTLSEDRFQTGFHPCGTCRLGKDVSKGVVDDKLKVFRCCHVGVDKLRVV</sequence>
<dbReference type="InParanoid" id="A0A2P5HYA4"/>
<dbReference type="InterPro" id="IPR007867">
    <property type="entry name" value="GMC_OxRtase_C"/>
</dbReference>
<dbReference type="AlphaFoldDB" id="A0A2P5HYA4"/>
<accession>A0A2P5HYA4</accession>
<organism evidence="2 3">
    <name type="scientific">Diaporthe helianthi</name>
    <dbReference type="NCBI Taxonomy" id="158607"/>
    <lineage>
        <taxon>Eukaryota</taxon>
        <taxon>Fungi</taxon>
        <taxon>Dikarya</taxon>
        <taxon>Ascomycota</taxon>
        <taxon>Pezizomycotina</taxon>
        <taxon>Sordariomycetes</taxon>
        <taxon>Sordariomycetidae</taxon>
        <taxon>Diaporthales</taxon>
        <taxon>Diaporthaceae</taxon>
        <taxon>Diaporthe</taxon>
    </lineage>
</organism>
<name>A0A2P5HYA4_DIAHE</name>
<dbReference type="Gene3D" id="3.50.50.60">
    <property type="entry name" value="FAD/NAD(P)-binding domain"/>
    <property type="match status" value="1"/>
</dbReference>
<dbReference type="Proteomes" id="UP000094444">
    <property type="component" value="Unassembled WGS sequence"/>
</dbReference>
<evidence type="ECO:0000259" key="1">
    <source>
        <dbReference type="Pfam" id="PF05199"/>
    </source>
</evidence>
<dbReference type="Gene3D" id="3.30.560.10">
    <property type="entry name" value="Glucose Oxidase, domain 3"/>
    <property type="match status" value="1"/>
</dbReference>
<evidence type="ECO:0000313" key="3">
    <source>
        <dbReference type="Proteomes" id="UP000094444"/>
    </source>
</evidence>
<comment type="caution">
    <text evidence="2">The sequence shown here is derived from an EMBL/GenBank/DDBJ whole genome shotgun (WGS) entry which is preliminary data.</text>
</comment>
<dbReference type="InterPro" id="IPR036188">
    <property type="entry name" value="FAD/NAD-bd_sf"/>
</dbReference>
<dbReference type="Pfam" id="PF05199">
    <property type="entry name" value="GMC_oxred_C"/>
    <property type="match status" value="1"/>
</dbReference>
<dbReference type="GO" id="GO:0016614">
    <property type="term" value="F:oxidoreductase activity, acting on CH-OH group of donors"/>
    <property type="evidence" value="ECO:0007669"/>
    <property type="project" value="InterPro"/>
</dbReference>
<feature type="domain" description="Glucose-methanol-choline oxidoreductase C-terminal" evidence="1">
    <location>
        <begin position="23"/>
        <end position="89"/>
    </location>
</feature>
<gene>
    <name evidence="2" type="ORF">DHEL01_v206374</name>
</gene>
<dbReference type="EMBL" id="MAVT02000513">
    <property type="protein sequence ID" value="POS75236.1"/>
    <property type="molecule type" value="Genomic_DNA"/>
</dbReference>
<dbReference type="STRING" id="158607.A0A2P5HYA4"/>
<evidence type="ECO:0000313" key="2">
    <source>
        <dbReference type="EMBL" id="POS75236.1"/>
    </source>
</evidence>
<dbReference type="OrthoDB" id="269227at2759"/>
<proteinExistence type="predicted"/>
<protein>
    <submittedName>
        <fullName evidence="2">SMG1</fullName>
    </submittedName>
</protein>
<reference evidence="2" key="1">
    <citation type="submission" date="2017-09" db="EMBL/GenBank/DDBJ databases">
        <title>Polyketide synthases of a Diaporthe helianthi virulent isolate.</title>
        <authorList>
            <person name="Baroncelli R."/>
        </authorList>
    </citation>
    <scope>NUCLEOTIDE SEQUENCE [LARGE SCALE GENOMIC DNA]</scope>
    <source>
        <strain evidence="2">7/96</strain>
    </source>
</reference>
<keyword evidence="3" id="KW-1185">Reference proteome</keyword>